<evidence type="ECO:0000313" key="2">
    <source>
        <dbReference type="EMBL" id="CAD6224874.1"/>
    </source>
</evidence>
<dbReference type="EMBL" id="CAJGYO010000004">
    <property type="protein sequence ID" value="CAD6224874.1"/>
    <property type="molecule type" value="Genomic_DNA"/>
</dbReference>
<evidence type="ECO:0000256" key="1">
    <source>
        <dbReference type="SAM" id="MobiDB-lite"/>
    </source>
</evidence>
<evidence type="ECO:0000313" key="3">
    <source>
        <dbReference type="Proteomes" id="UP000604825"/>
    </source>
</evidence>
<organism evidence="2 3">
    <name type="scientific">Miscanthus lutarioriparius</name>
    <dbReference type="NCBI Taxonomy" id="422564"/>
    <lineage>
        <taxon>Eukaryota</taxon>
        <taxon>Viridiplantae</taxon>
        <taxon>Streptophyta</taxon>
        <taxon>Embryophyta</taxon>
        <taxon>Tracheophyta</taxon>
        <taxon>Spermatophyta</taxon>
        <taxon>Magnoliopsida</taxon>
        <taxon>Liliopsida</taxon>
        <taxon>Poales</taxon>
        <taxon>Poaceae</taxon>
        <taxon>PACMAD clade</taxon>
        <taxon>Panicoideae</taxon>
        <taxon>Andropogonodae</taxon>
        <taxon>Andropogoneae</taxon>
        <taxon>Saccharinae</taxon>
        <taxon>Miscanthus</taxon>
    </lineage>
</organism>
<dbReference type="AlphaFoldDB" id="A0A811NM85"/>
<name>A0A811NM85_9POAL</name>
<dbReference type="Proteomes" id="UP000604825">
    <property type="component" value="Unassembled WGS sequence"/>
</dbReference>
<feature type="compositionally biased region" description="Basic and acidic residues" evidence="1">
    <location>
        <begin position="61"/>
        <end position="70"/>
    </location>
</feature>
<comment type="caution">
    <text evidence="2">The sequence shown here is derived from an EMBL/GenBank/DDBJ whole genome shotgun (WGS) entry which is preliminary data.</text>
</comment>
<proteinExistence type="predicted"/>
<keyword evidence="3" id="KW-1185">Reference proteome</keyword>
<reference evidence="2" key="1">
    <citation type="submission" date="2020-10" db="EMBL/GenBank/DDBJ databases">
        <authorList>
            <person name="Han B."/>
            <person name="Lu T."/>
            <person name="Zhao Q."/>
            <person name="Huang X."/>
            <person name="Zhao Y."/>
        </authorList>
    </citation>
    <scope>NUCLEOTIDE SEQUENCE</scope>
</reference>
<protein>
    <submittedName>
        <fullName evidence="2">Uncharacterized protein</fullName>
    </submittedName>
</protein>
<feature type="region of interest" description="Disordered" evidence="1">
    <location>
        <begin position="58"/>
        <end position="80"/>
    </location>
</feature>
<gene>
    <name evidence="2" type="ORF">NCGR_LOCUS17039</name>
</gene>
<sequence length="80" mass="8861">MAVANFCDIEHLGGQEGRQPSICDLKVLERIWKGRHKEVRTGRGRGREEWLQAAMAQMENGRGKDGEKSPAQRGAVAAET</sequence>
<accession>A0A811NM85</accession>